<organism evidence="2 3">
    <name type="scientific">Tanticharoenia sakaeratensis NBRC 103193</name>
    <dbReference type="NCBI Taxonomy" id="1231623"/>
    <lineage>
        <taxon>Bacteria</taxon>
        <taxon>Pseudomonadati</taxon>
        <taxon>Pseudomonadota</taxon>
        <taxon>Alphaproteobacteria</taxon>
        <taxon>Acetobacterales</taxon>
        <taxon>Acetobacteraceae</taxon>
        <taxon>Tanticharoenia</taxon>
    </lineage>
</organism>
<dbReference type="InterPro" id="IPR052526">
    <property type="entry name" value="HTH-type_Bedaq_tolerance"/>
</dbReference>
<dbReference type="SMART" id="SM00347">
    <property type="entry name" value="HTH_MARR"/>
    <property type="match status" value="1"/>
</dbReference>
<dbReference type="GO" id="GO:0003700">
    <property type="term" value="F:DNA-binding transcription factor activity"/>
    <property type="evidence" value="ECO:0007669"/>
    <property type="project" value="InterPro"/>
</dbReference>
<proteinExistence type="predicted"/>
<dbReference type="InterPro" id="IPR000835">
    <property type="entry name" value="HTH_MarR-typ"/>
</dbReference>
<evidence type="ECO:0000313" key="2">
    <source>
        <dbReference type="EMBL" id="GAN52742.1"/>
    </source>
</evidence>
<keyword evidence="3" id="KW-1185">Reference proteome</keyword>
<evidence type="ECO:0000259" key="1">
    <source>
        <dbReference type="PROSITE" id="PS50995"/>
    </source>
</evidence>
<dbReference type="AlphaFoldDB" id="A0A0D6MGK1"/>
<dbReference type="PROSITE" id="PS50995">
    <property type="entry name" value="HTH_MARR_2"/>
    <property type="match status" value="1"/>
</dbReference>
<dbReference type="PANTHER" id="PTHR39515">
    <property type="entry name" value="CONSERVED PROTEIN"/>
    <property type="match status" value="1"/>
</dbReference>
<dbReference type="STRING" id="1231623.Tasa_002_022"/>
<dbReference type="InterPro" id="IPR036390">
    <property type="entry name" value="WH_DNA-bd_sf"/>
</dbReference>
<name>A0A0D6MGK1_9PROT</name>
<dbReference type="PANTHER" id="PTHR39515:SF2">
    <property type="entry name" value="HTH-TYPE TRANSCRIPTIONAL REGULATOR RV0880"/>
    <property type="match status" value="1"/>
</dbReference>
<dbReference type="Proteomes" id="UP000032679">
    <property type="component" value="Unassembled WGS sequence"/>
</dbReference>
<feature type="domain" description="HTH marR-type" evidence="1">
    <location>
        <begin position="7"/>
        <end position="143"/>
    </location>
</feature>
<dbReference type="Gene3D" id="1.10.10.10">
    <property type="entry name" value="Winged helix-like DNA-binding domain superfamily/Winged helix DNA-binding domain"/>
    <property type="match status" value="1"/>
</dbReference>
<reference evidence="2 3" key="1">
    <citation type="submission" date="2012-10" db="EMBL/GenBank/DDBJ databases">
        <title>Genome sequencing of Tanticharoenia sakaeratensis NBRC 103193.</title>
        <authorList>
            <person name="Azuma Y."/>
            <person name="Hadano H."/>
            <person name="Hirakawa H."/>
            <person name="Matsushita K."/>
        </authorList>
    </citation>
    <scope>NUCLEOTIDE SEQUENCE [LARGE SCALE GENOMIC DNA]</scope>
    <source>
        <strain evidence="2 3">NBRC 103193</strain>
    </source>
</reference>
<accession>A0A0D6MGK1</accession>
<sequence length="144" mass="15784">MIVDTEPAAIASGLRAALGALKRRLRAQGASDDLSSAQIALLSRLDRDGPATVTTLAQAEAMRPQSMGAHVASLEARGFVRREADPQDRRQFRIVIEQAARDELARQRTAREDWLVQRIAETLSESERSDLARAVVLLERLAGI</sequence>
<evidence type="ECO:0000313" key="3">
    <source>
        <dbReference type="Proteomes" id="UP000032679"/>
    </source>
</evidence>
<dbReference type="InterPro" id="IPR036388">
    <property type="entry name" value="WH-like_DNA-bd_sf"/>
</dbReference>
<dbReference type="EMBL" id="BALE01000002">
    <property type="protein sequence ID" value="GAN52742.1"/>
    <property type="molecule type" value="Genomic_DNA"/>
</dbReference>
<comment type="caution">
    <text evidence="2">The sequence shown here is derived from an EMBL/GenBank/DDBJ whole genome shotgun (WGS) entry which is preliminary data.</text>
</comment>
<protein>
    <submittedName>
        <fullName evidence="2">MarR family transcriptional regulator</fullName>
    </submittedName>
</protein>
<gene>
    <name evidence="2" type="ORF">Tasa_002_022</name>
</gene>
<dbReference type="Pfam" id="PF01047">
    <property type="entry name" value="MarR"/>
    <property type="match status" value="1"/>
</dbReference>
<dbReference type="Gene3D" id="1.10.287.100">
    <property type="match status" value="1"/>
</dbReference>
<dbReference type="SUPFAM" id="SSF46785">
    <property type="entry name" value="Winged helix' DNA-binding domain"/>
    <property type="match status" value="1"/>
</dbReference>